<dbReference type="AlphaFoldDB" id="A0A9P5NHY8"/>
<protein>
    <submittedName>
        <fullName evidence="1">Uncharacterized protein</fullName>
    </submittedName>
</protein>
<feature type="non-terminal residue" evidence="1">
    <location>
        <position position="60"/>
    </location>
</feature>
<evidence type="ECO:0000313" key="2">
    <source>
        <dbReference type="Proteomes" id="UP000724874"/>
    </source>
</evidence>
<gene>
    <name evidence="1" type="ORF">CPB84DRAFT_1652925</name>
</gene>
<reference evidence="1" key="1">
    <citation type="submission" date="2020-11" db="EMBL/GenBank/DDBJ databases">
        <authorList>
            <consortium name="DOE Joint Genome Institute"/>
            <person name="Ahrendt S."/>
            <person name="Riley R."/>
            <person name="Andreopoulos W."/>
            <person name="LaButti K."/>
            <person name="Pangilinan J."/>
            <person name="Ruiz-duenas F.J."/>
            <person name="Barrasa J.M."/>
            <person name="Sanchez-Garcia M."/>
            <person name="Camarero S."/>
            <person name="Miyauchi S."/>
            <person name="Serrano A."/>
            <person name="Linde D."/>
            <person name="Babiker R."/>
            <person name="Drula E."/>
            <person name="Ayuso-Fernandez I."/>
            <person name="Pacheco R."/>
            <person name="Padilla G."/>
            <person name="Ferreira P."/>
            <person name="Barriuso J."/>
            <person name="Kellner H."/>
            <person name="Castanera R."/>
            <person name="Alfaro M."/>
            <person name="Ramirez L."/>
            <person name="Pisabarro A.G."/>
            <person name="Kuo A."/>
            <person name="Tritt A."/>
            <person name="Lipzen A."/>
            <person name="He G."/>
            <person name="Yan M."/>
            <person name="Ng V."/>
            <person name="Cullen D."/>
            <person name="Martin F."/>
            <person name="Rosso M.-N."/>
            <person name="Henrissat B."/>
            <person name="Hibbett D."/>
            <person name="Martinez A.T."/>
            <person name="Grigoriev I.V."/>
        </authorList>
    </citation>
    <scope>NUCLEOTIDE SEQUENCE</scope>
    <source>
        <strain evidence="1">AH 44721</strain>
    </source>
</reference>
<dbReference type="Proteomes" id="UP000724874">
    <property type="component" value="Unassembled WGS sequence"/>
</dbReference>
<sequence length="60" mass="6770">MAPHLTTKLHERFVAWHEEMGISMKEIAGLAKCSVQMVQNVLGFHRDYGVISNPHAKPRA</sequence>
<proteinExistence type="predicted"/>
<name>A0A9P5NHY8_GYMJU</name>
<evidence type="ECO:0000313" key="1">
    <source>
        <dbReference type="EMBL" id="KAF8887464.1"/>
    </source>
</evidence>
<accession>A0A9P5NHY8</accession>
<organism evidence="1 2">
    <name type="scientific">Gymnopilus junonius</name>
    <name type="common">Spectacular rustgill mushroom</name>
    <name type="synonym">Gymnopilus spectabilis subsp. junonius</name>
    <dbReference type="NCBI Taxonomy" id="109634"/>
    <lineage>
        <taxon>Eukaryota</taxon>
        <taxon>Fungi</taxon>
        <taxon>Dikarya</taxon>
        <taxon>Basidiomycota</taxon>
        <taxon>Agaricomycotina</taxon>
        <taxon>Agaricomycetes</taxon>
        <taxon>Agaricomycetidae</taxon>
        <taxon>Agaricales</taxon>
        <taxon>Agaricineae</taxon>
        <taxon>Hymenogastraceae</taxon>
        <taxon>Gymnopilus</taxon>
    </lineage>
</organism>
<keyword evidence="2" id="KW-1185">Reference proteome</keyword>
<comment type="caution">
    <text evidence="1">The sequence shown here is derived from an EMBL/GenBank/DDBJ whole genome shotgun (WGS) entry which is preliminary data.</text>
</comment>
<dbReference type="EMBL" id="JADNYJ010000090">
    <property type="protein sequence ID" value="KAF8887464.1"/>
    <property type="molecule type" value="Genomic_DNA"/>
</dbReference>